<evidence type="ECO:0000313" key="3">
    <source>
        <dbReference type="Proteomes" id="UP000012047"/>
    </source>
</evidence>
<reference evidence="3" key="1">
    <citation type="journal article" date="2012" name="PLoS ONE">
        <title>The success of Acinetobacter species; genetic, metabolic and virulence attributes.</title>
        <authorList>
            <person name="Peleg A.Y."/>
            <person name="de Breij A."/>
            <person name="Adams M.D."/>
            <person name="Cerqueira G.M."/>
            <person name="Mocali S."/>
            <person name="Galardini M."/>
            <person name="Nibbering P.H."/>
            <person name="Earl A.M."/>
            <person name="Ward D.V."/>
            <person name="Paterson D.L."/>
            <person name="Seifert H."/>
            <person name="Dijkshoorn L."/>
        </authorList>
    </citation>
    <scope>NUCLEOTIDE SEQUENCE [LARGE SCALE GENOMIC DNA]</scope>
    <source>
        <strain evidence="3">SH046</strain>
    </source>
</reference>
<protein>
    <submittedName>
        <fullName evidence="2">Uncharacterized protein</fullName>
    </submittedName>
</protein>
<feature type="signal peptide" evidence="1">
    <location>
        <begin position="1"/>
        <end position="24"/>
    </location>
</feature>
<dbReference type="eggNOG" id="ENOG5030385">
    <property type="taxonomic scope" value="Bacteria"/>
</dbReference>
<dbReference type="AlphaFoldDB" id="D0SGW9"/>
<dbReference type="EMBL" id="GG704974">
    <property type="protein sequence ID" value="EEY94825.1"/>
    <property type="molecule type" value="Genomic_DNA"/>
</dbReference>
<dbReference type="HOGENOM" id="CLU_2420309_0_0_6"/>
<keyword evidence="1" id="KW-0732">Signal</keyword>
<feature type="chain" id="PRO_5003015204" evidence="1">
    <location>
        <begin position="25"/>
        <end position="85"/>
    </location>
</feature>
<gene>
    <name evidence="2" type="ORF">HMPREF0016_03092</name>
</gene>
<evidence type="ECO:0000256" key="1">
    <source>
        <dbReference type="SAM" id="SignalP"/>
    </source>
</evidence>
<accession>D0SGW9</accession>
<sequence length="85" mass="9143">MHKKTLIALTLAASTLALSSNAMAAKKGTACTSVSSQMSNIYEVKFLCPELSQNRLSISEIYNMGYRVASLAFQGNIAALIVEQQ</sequence>
<dbReference type="RefSeq" id="WP_004895613.1">
    <property type="nucleotide sequence ID" value="NZ_GG704974.1"/>
</dbReference>
<name>D0SGW9_ACIJO</name>
<dbReference type="Proteomes" id="UP000012047">
    <property type="component" value="Unassembled WGS sequence"/>
</dbReference>
<organism evidence="2 3">
    <name type="scientific">Acinetobacter johnsonii SH046</name>
    <dbReference type="NCBI Taxonomy" id="575586"/>
    <lineage>
        <taxon>Bacteria</taxon>
        <taxon>Pseudomonadati</taxon>
        <taxon>Pseudomonadota</taxon>
        <taxon>Gammaproteobacteria</taxon>
        <taxon>Moraxellales</taxon>
        <taxon>Moraxellaceae</taxon>
        <taxon>Acinetobacter</taxon>
    </lineage>
</organism>
<proteinExistence type="predicted"/>
<evidence type="ECO:0000313" key="2">
    <source>
        <dbReference type="EMBL" id="EEY94825.1"/>
    </source>
</evidence>